<feature type="transmembrane region" description="Helical" evidence="1">
    <location>
        <begin position="12"/>
        <end position="32"/>
    </location>
</feature>
<reference evidence="2 3" key="1">
    <citation type="submission" date="2021-01" db="EMBL/GenBank/DDBJ databases">
        <title>Whole genome shotgun sequence of Catellatospora coxensis NBRC 107359.</title>
        <authorList>
            <person name="Komaki H."/>
            <person name="Tamura T."/>
        </authorList>
    </citation>
    <scope>NUCLEOTIDE SEQUENCE [LARGE SCALE GENOMIC DNA]</scope>
    <source>
        <strain evidence="2 3">NBRC 107359</strain>
    </source>
</reference>
<keyword evidence="3" id="KW-1185">Reference proteome</keyword>
<dbReference type="AlphaFoldDB" id="A0A8J3KZ29"/>
<dbReference type="RefSeq" id="WP_344349770.1">
    <property type="nucleotide sequence ID" value="NZ_BAAALC010000042.1"/>
</dbReference>
<keyword evidence="1" id="KW-1133">Transmembrane helix</keyword>
<dbReference type="Proteomes" id="UP000630887">
    <property type="component" value="Unassembled WGS sequence"/>
</dbReference>
<keyword evidence="1" id="KW-0472">Membrane</keyword>
<proteinExistence type="predicted"/>
<keyword evidence="1" id="KW-0812">Transmembrane</keyword>
<evidence type="ECO:0000313" key="2">
    <source>
        <dbReference type="EMBL" id="GIG08084.1"/>
    </source>
</evidence>
<sequence>MSTPIEPPGPRKIRWATIGAFVVGVVTVIGTLTQTWTLLFPAGAAPQSPQPAAGTSPIAVSVAPAGTTHAPAPVQGGTYLDTLSAVTGSSLLVPLPKDLAGLPEYAHALAVKCPPNTTGNTMAEVAYVIPRNLTTFTATLTAHQTPVPTNQIVQLSVFPAPKDLLPNGGNEGKPAIVQAEIGRSAKVDADLTDAFHVRLRIQCNLPGAVAVIVDPLLQS</sequence>
<name>A0A8J3KZ29_9ACTN</name>
<gene>
    <name evidence="2" type="ORF">Cco03nite_47840</name>
</gene>
<evidence type="ECO:0000313" key="3">
    <source>
        <dbReference type="Proteomes" id="UP000630887"/>
    </source>
</evidence>
<dbReference type="EMBL" id="BONI01000042">
    <property type="protein sequence ID" value="GIG08084.1"/>
    <property type="molecule type" value="Genomic_DNA"/>
</dbReference>
<comment type="caution">
    <text evidence="2">The sequence shown here is derived from an EMBL/GenBank/DDBJ whole genome shotgun (WGS) entry which is preliminary data.</text>
</comment>
<accession>A0A8J3KZ29</accession>
<protein>
    <submittedName>
        <fullName evidence="2">Uncharacterized protein</fullName>
    </submittedName>
</protein>
<organism evidence="2 3">
    <name type="scientific">Catellatospora coxensis</name>
    <dbReference type="NCBI Taxonomy" id="310354"/>
    <lineage>
        <taxon>Bacteria</taxon>
        <taxon>Bacillati</taxon>
        <taxon>Actinomycetota</taxon>
        <taxon>Actinomycetes</taxon>
        <taxon>Micromonosporales</taxon>
        <taxon>Micromonosporaceae</taxon>
        <taxon>Catellatospora</taxon>
    </lineage>
</organism>
<evidence type="ECO:0000256" key="1">
    <source>
        <dbReference type="SAM" id="Phobius"/>
    </source>
</evidence>